<protein>
    <submittedName>
        <fullName evidence="6">Jg26302 protein</fullName>
    </submittedName>
</protein>
<keyword evidence="4 5" id="KW-0472">Membrane</keyword>
<evidence type="ECO:0000313" key="7">
    <source>
        <dbReference type="Proteomes" id="UP000838756"/>
    </source>
</evidence>
<gene>
    <name evidence="6" type="primary">jg26302</name>
    <name evidence="6" type="ORF">PAEG_LOCUS6284</name>
</gene>
<dbReference type="OrthoDB" id="6133115at2759"/>
<dbReference type="GO" id="GO:0016020">
    <property type="term" value="C:membrane"/>
    <property type="evidence" value="ECO:0007669"/>
    <property type="project" value="UniProtKB-SubCell"/>
</dbReference>
<feature type="transmembrane region" description="Helical" evidence="5">
    <location>
        <begin position="17"/>
        <end position="40"/>
    </location>
</feature>
<evidence type="ECO:0000256" key="1">
    <source>
        <dbReference type="ARBA" id="ARBA00004370"/>
    </source>
</evidence>
<dbReference type="Gene3D" id="1.20.1250.20">
    <property type="entry name" value="MFS general substrate transporter like domains"/>
    <property type="match status" value="1"/>
</dbReference>
<evidence type="ECO:0000313" key="6">
    <source>
        <dbReference type="EMBL" id="CAH2218450.1"/>
    </source>
</evidence>
<dbReference type="EMBL" id="CAKXAJ010019621">
    <property type="protein sequence ID" value="CAH2218450.1"/>
    <property type="molecule type" value="Genomic_DNA"/>
</dbReference>
<keyword evidence="3 5" id="KW-1133">Transmembrane helix</keyword>
<evidence type="ECO:0000256" key="3">
    <source>
        <dbReference type="ARBA" id="ARBA00022989"/>
    </source>
</evidence>
<evidence type="ECO:0000256" key="2">
    <source>
        <dbReference type="ARBA" id="ARBA00022692"/>
    </source>
</evidence>
<dbReference type="Pfam" id="PF00083">
    <property type="entry name" value="Sugar_tr"/>
    <property type="match status" value="1"/>
</dbReference>
<reference evidence="6" key="1">
    <citation type="submission" date="2022-03" db="EMBL/GenBank/DDBJ databases">
        <authorList>
            <person name="Lindestad O."/>
        </authorList>
    </citation>
    <scope>NUCLEOTIDE SEQUENCE</scope>
</reference>
<evidence type="ECO:0000256" key="5">
    <source>
        <dbReference type="SAM" id="Phobius"/>
    </source>
</evidence>
<keyword evidence="7" id="KW-1185">Reference proteome</keyword>
<comment type="caution">
    <text evidence="6">The sequence shown here is derived from an EMBL/GenBank/DDBJ whole genome shotgun (WGS) entry which is preliminary data.</text>
</comment>
<sequence>TYAVSIFQMLEAPIDKYYATLILGILQIVGSGACVILVHYTGKRPLTFFSTAAAGVCCILVAGYDGYFKTHDVLNKTSSEIHNATIGVNSNSFLPPLFLFTRVSYESTKEYNGDRAAASSVLLLPYTAIVNPFAQGGDYRRGL</sequence>
<name>A0A8S4QZ52_9NEOP</name>
<dbReference type="GO" id="GO:0022857">
    <property type="term" value="F:transmembrane transporter activity"/>
    <property type="evidence" value="ECO:0007669"/>
    <property type="project" value="InterPro"/>
</dbReference>
<dbReference type="InterPro" id="IPR036259">
    <property type="entry name" value="MFS_trans_sf"/>
</dbReference>
<feature type="non-terminal residue" evidence="6">
    <location>
        <position position="1"/>
    </location>
</feature>
<organism evidence="6 7">
    <name type="scientific">Pararge aegeria aegeria</name>
    <dbReference type="NCBI Taxonomy" id="348720"/>
    <lineage>
        <taxon>Eukaryota</taxon>
        <taxon>Metazoa</taxon>
        <taxon>Ecdysozoa</taxon>
        <taxon>Arthropoda</taxon>
        <taxon>Hexapoda</taxon>
        <taxon>Insecta</taxon>
        <taxon>Pterygota</taxon>
        <taxon>Neoptera</taxon>
        <taxon>Endopterygota</taxon>
        <taxon>Lepidoptera</taxon>
        <taxon>Glossata</taxon>
        <taxon>Ditrysia</taxon>
        <taxon>Papilionoidea</taxon>
        <taxon>Nymphalidae</taxon>
        <taxon>Satyrinae</taxon>
        <taxon>Satyrini</taxon>
        <taxon>Parargina</taxon>
        <taxon>Pararge</taxon>
    </lineage>
</organism>
<accession>A0A8S4QZ52</accession>
<dbReference type="Proteomes" id="UP000838756">
    <property type="component" value="Unassembled WGS sequence"/>
</dbReference>
<evidence type="ECO:0000256" key="4">
    <source>
        <dbReference type="ARBA" id="ARBA00023136"/>
    </source>
</evidence>
<keyword evidence="2 5" id="KW-0812">Transmembrane</keyword>
<dbReference type="AlphaFoldDB" id="A0A8S4QZ52"/>
<proteinExistence type="predicted"/>
<dbReference type="InterPro" id="IPR005828">
    <property type="entry name" value="MFS_sugar_transport-like"/>
</dbReference>
<comment type="subcellular location">
    <subcellularLocation>
        <location evidence="1">Membrane</location>
    </subcellularLocation>
</comment>
<feature type="transmembrane region" description="Helical" evidence="5">
    <location>
        <begin position="46"/>
        <end position="67"/>
    </location>
</feature>